<dbReference type="EMBL" id="JAUOPU010000006">
    <property type="protein sequence ID" value="MDO6542621.1"/>
    <property type="molecule type" value="Genomic_DNA"/>
</dbReference>
<name>A0AAW7Y4B8_9GAMM</name>
<proteinExistence type="predicted"/>
<accession>A0AAW7Y4B8</accession>
<comment type="caution">
    <text evidence="1">The sequence shown here is derived from an EMBL/GenBank/DDBJ whole genome shotgun (WGS) entry which is preliminary data.</text>
</comment>
<reference evidence="1" key="1">
    <citation type="submission" date="2023-07" db="EMBL/GenBank/DDBJ databases">
        <title>Genome content predicts the carbon catabolic preferences of heterotrophic bacteria.</title>
        <authorList>
            <person name="Gralka M."/>
        </authorList>
    </citation>
    <scope>NUCLEOTIDE SEQUENCE</scope>
    <source>
        <strain evidence="1">G2M05</strain>
    </source>
</reference>
<sequence>MNYEQDPMTGFKTLEMAFSEGFRMKRVPFTDDMYFVRDQALGYYRYTYARLNKLKVLQTVVLNGKEPLNDLPCFGLYYGTLEELRGTGVTVPYIEKAIAEFTKGLPKKLNEFYIETSVDISNEASLAVAAKLFGEPATDSVDEATGEPIRVWQTKVSR</sequence>
<dbReference type="AlphaFoldDB" id="A0AAW7Y4B8"/>
<dbReference type="Proteomes" id="UP001170624">
    <property type="component" value="Unassembled WGS sequence"/>
</dbReference>
<protein>
    <submittedName>
        <fullName evidence="1">Uncharacterized protein</fullName>
    </submittedName>
</protein>
<evidence type="ECO:0000313" key="1">
    <source>
        <dbReference type="EMBL" id="MDO6542621.1"/>
    </source>
</evidence>
<gene>
    <name evidence="1" type="ORF">Q4568_08755</name>
</gene>
<evidence type="ECO:0000313" key="2">
    <source>
        <dbReference type="Proteomes" id="UP001170624"/>
    </source>
</evidence>
<dbReference type="RefSeq" id="WP_303499099.1">
    <property type="nucleotide sequence ID" value="NZ_JAUOPU010000006.1"/>
</dbReference>
<organism evidence="1 2">
    <name type="scientific">Photobacterium sanguinicancri</name>
    <dbReference type="NCBI Taxonomy" id="875932"/>
    <lineage>
        <taxon>Bacteria</taxon>
        <taxon>Pseudomonadati</taxon>
        <taxon>Pseudomonadota</taxon>
        <taxon>Gammaproteobacteria</taxon>
        <taxon>Vibrionales</taxon>
        <taxon>Vibrionaceae</taxon>
        <taxon>Photobacterium</taxon>
    </lineage>
</organism>